<sequence>MRPLLGLLHLASPALPVGAFAYSQALEAAVEHGIAAGEPQALAWIRDHLRLVVARVEAPLWLRLHAAALAGDDAGFAELNARFIALRETAELRAEAVQTGASLARALPALGVAAPACDPLAFCAGFAWTCARLGLPAREGLAAYLWAWAENQVLAAVKLVPLGQMAGQRMLVALHPEVEAAVATAAALGDDDLGSAALGLAIESARHESQYSRLFRS</sequence>
<reference evidence="2" key="3">
    <citation type="submission" date="2025-08" db="UniProtKB">
        <authorList>
            <consortium name="RefSeq"/>
        </authorList>
    </citation>
    <scope>IDENTIFICATION</scope>
</reference>
<reference evidence="2" key="1">
    <citation type="journal article" date="1996" name="J. Bacteriol.">
        <title>Purification and activation properties of UreD-UreF-urease apoprotein complexes.</title>
        <authorList>
            <person name="Moncrief M.B."/>
            <person name="Hausinger R.P."/>
        </authorList>
    </citation>
    <scope>NUCLEOTIDE SEQUENCE</scope>
</reference>
<accession>A0AC36KFD3</accession>
<keyword evidence="1" id="KW-1185">Reference proteome</keyword>
<name>A0AC36KFD3_9BURK</name>
<dbReference type="RefSeq" id="WP_028312680.1">
    <property type="nucleotide sequence ID" value="NZ_KI519499.1"/>
</dbReference>
<protein>
    <submittedName>
        <fullName evidence="2">Urease accessory protein UreF</fullName>
    </submittedName>
</protein>
<proteinExistence type="predicted"/>
<evidence type="ECO:0000313" key="1">
    <source>
        <dbReference type="Proteomes" id="UP000675920"/>
    </source>
</evidence>
<evidence type="ECO:0000313" key="2">
    <source>
        <dbReference type="RefSeq" id="WP_028312680.1"/>
    </source>
</evidence>
<reference evidence="2" key="2">
    <citation type="journal article" date="1999" name="Proc. Natl. Acad. Sci. U.S.A.">
        <title>GTP-dependent activation of urease apoprotein in complex with the UreD, UreF, and UreG accessory proteins.</title>
        <authorList>
            <person name="Soriano A."/>
            <person name="Hausinger R.P."/>
        </authorList>
    </citation>
    <scope>NUCLEOTIDE SEQUENCE</scope>
</reference>
<organism evidence="1 2">
    <name type="scientific">Derxia gummosa DSM 723</name>
    <dbReference type="NCBI Taxonomy" id="1121388"/>
    <lineage>
        <taxon>Bacteria</taxon>
        <taxon>Pseudomonadati</taxon>
        <taxon>Pseudomonadota</taxon>
        <taxon>Betaproteobacteria</taxon>
        <taxon>Burkholderiales</taxon>
        <taxon>Alcaligenaceae</taxon>
        <taxon>Derxia</taxon>
    </lineage>
</organism>
<dbReference type="Proteomes" id="UP000675920">
    <property type="component" value="Unplaced"/>
</dbReference>